<comment type="caution">
    <text evidence="2">The sequence shown here is derived from an EMBL/GenBank/DDBJ whole genome shotgun (WGS) entry which is preliminary data.</text>
</comment>
<proteinExistence type="predicted"/>
<sequence length="115" mass="12737">MLKKSHTKGDKGDMEVEAAQASHEELRIKLTNIQTEYQQEKAKLISHNKRLINLLTKNAPGQIATFIESPNFRDPVNICILITCGDEQLASTLGLVNKLEREAPGNKTRARPGSA</sequence>
<evidence type="ECO:0000313" key="2">
    <source>
        <dbReference type="EMBL" id="KAJ7329993.1"/>
    </source>
</evidence>
<accession>A0A9Q0XVB8</accession>
<dbReference type="AlphaFoldDB" id="A0A9Q0XVB8"/>
<evidence type="ECO:0000313" key="3">
    <source>
        <dbReference type="Proteomes" id="UP001142489"/>
    </source>
</evidence>
<name>A0A9Q0XVB8_9SAUR</name>
<protein>
    <submittedName>
        <fullName evidence="2">Uncharacterized protein</fullName>
    </submittedName>
</protein>
<dbReference type="Proteomes" id="UP001142489">
    <property type="component" value="Unassembled WGS sequence"/>
</dbReference>
<reference evidence="2" key="1">
    <citation type="journal article" date="2023" name="DNA Res.">
        <title>Chromosome-level genome assembly of Phrynocephalus forsythii using third-generation DNA sequencing and Hi-C analysis.</title>
        <authorList>
            <person name="Qi Y."/>
            <person name="Zhao W."/>
            <person name="Zhao Y."/>
            <person name="Niu C."/>
            <person name="Cao S."/>
            <person name="Zhang Y."/>
        </authorList>
    </citation>
    <scope>NUCLEOTIDE SEQUENCE</scope>
    <source>
        <tissue evidence="2">Muscle</tissue>
    </source>
</reference>
<organism evidence="2 3">
    <name type="scientific">Phrynocephalus forsythii</name>
    <dbReference type="NCBI Taxonomy" id="171643"/>
    <lineage>
        <taxon>Eukaryota</taxon>
        <taxon>Metazoa</taxon>
        <taxon>Chordata</taxon>
        <taxon>Craniata</taxon>
        <taxon>Vertebrata</taxon>
        <taxon>Euteleostomi</taxon>
        <taxon>Lepidosauria</taxon>
        <taxon>Squamata</taxon>
        <taxon>Bifurcata</taxon>
        <taxon>Unidentata</taxon>
        <taxon>Episquamata</taxon>
        <taxon>Toxicofera</taxon>
        <taxon>Iguania</taxon>
        <taxon>Acrodonta</taxon>
        <taxon>Agamidae</taxon>
        <taxon>Agaminae</taxon>
        <taxon>Phrynocephalus</taxon>
    </lineage>
</organism>
<evidence type="ECO:0000256" key="1">
    <source>
        <dbReference type="SAM" id="MobiDB-lite"/>
    </source>
</evidence>
<dbReference type="EMBL" id="JAPFRF010000006">
    <property type="protein sequence ID" value="KAJ7329993.1"/>
    <property type="molecule type" value="Genomic_DNA"/>
</dbReference>
<gene>
    <name evidence="2" type="ORF">JRQ81_016167</name>
</gene>
<keyword evidence="3" id="KW-1185">Reference proteome</keyword>
<feature type="region of interest" description="Disordered" evidence="1">
    <location>
        <begin position="1"/>
        <end position="20"/>
    </location>
</feature>